<dbReference type="PANTHER" id="PTHR38692">
    <property type="entry name" value="PROTEIN SMG"/>
    <property type="match status" value="1"/>
</dbReference>
<dbReference type="HAMAP" id="MF_00598">
    <property type="entry name" value="Smg"/>
    <property type="match status" value="1"/>
</dbReference>
<sequence length="155" mass="17785">MKAEVMDVLMYIFERFQEDEFVPVEKAQSLVSELEDVGFQSGEINCALDWLDGLVDTSSKDFAPSEASQQSTRVYHPYEQHHLTVSSRGFLYFLEQVGVLDSHSREAVIDRVMALKSDKPVDLDQLKWVVMMVLFNLPGKYEAAVWLENMDACFH</sequence>
<comment type="similarity">
    <text evidence="1">Belongs to the Smg family.</text>
</comment>
<protein>
    <recommendedName>
        <fullName evidence="1">Protein Smg homolog</fullName>
    </recommendedName>
</protein>
<comment type="caution">
    <text evidence="2">The sequence shown here is derived from an EMBL/GenBank/DDBJ whole genome shotgun (WGS) entry which is preliminary data.</text>
</comment>
<dbReference type="Proteomes" id="UP001548189">
    <property type="component" value="Unassembled WGS sequence"/>
</dbReference>
<dbReference type="RefSeq" id="WP_353897039.1">
    <property type="nucleotide sequence ID" value="NZ_JBEVCJ010000022.1"/>
</dbReference>
<accession>A0ABV2BWY7</accession>
<dbReference type="InterPro" id="IPR007456">
    <property type="entry name" value="Smg"/>
</dbReference>
<organism evidence="2 3">
    <name type="scientific">Aliikangiella maris</name>
    <dbReference type="NCBI Taxonomy" id="3162458"/>
    <lineage>
        <taxon>Bacteria</taxon>
        <taxon>Pseudomonadati</taxon>
        <taxon>Pseudomonadota</taxon>
        <taxon>Gammaproteobacteria</taxon>
        <taxon>Oceanospirillales</taxon>
        <taxon>Pleioneaceae</taxon>
        <taxon>Aliikangiella</taxon>
    </lineage>
</organism>
<keyword evidence="3" id="KW-1185">Reference proteome</keyword>
<dbReference type="PANTHER" id="PTHR38692:SF1">
    <property type="entry name" value="PROTEIN SMG"/>
    <property type="match status" value="1"/>
</dbReference>
<name>A0ABV2BWY7_9GAMM</name>
<evidence type="ECO:0000256" key="1">
    <source>
        <dbReference type="HAMAP-Rule" id="MF_00598"/>
    </source>
</evidence>
<dbReference type="Pfam" id="PF04361">
    <property type="entry name" value="DUF494"/>
    <property type="match status" value="1"/>
</dbReference>
<evidence type="ECO:0000313" key="2">
    <source>
        <dbReference type="EMBL" id="MET1256453.1"/>
    </source>
</evidence>
<dbReference type="EMBL" id="JBEVCJ010000022">
    <property type="protein sequence ID" value="MET1256453.1"/>
    <property type="molecule type" value="Genomic_DNA"/>
</dbReference>
<proteinExistence type="inferred from homology"/>
<evidence type="ECO:0000313" key="3">
    <source>
        <dbReference type="Proteomes" id="UP001548189"/>
    </source>
</evidence>
<reference evidence="2 3" key="1">
    <citation type="submission" date="2024-06" db="EMBL/GenBank/DDBJ databases">
        <authorList>
            <person name="Li F."/>
        </authorList>
    </citation>
    <scope>NUCLEOTIDE SEQUENCE [LARGE SCALE GENOMIC DNA]</scope>
    <source>
        <strain evidence="2 3">GXAS 311</strain>
    </source>
</reference>
<gene>
    <name evidence="1" type="primary">smg</name>
    <name evidence="2" type="ORF">ABVT43_15035</name>
</gene>